<evidence type="ECO:0000256" key="4">
    <source>
        <dbReference type="ARBA" id="ARBA00023015"/>
    </source>
</evidence>
<dbReference type="GO" id="GO:0030509">
    <property type="term" value="P:BMP signaling pathway"/>
    <property type="evidence" value="ECO:0007669"/>
    <property type="project" value="TreeGrafter"/>
</dbReference>
<evidence type="ECO:0000256" key="3">
    <source>
        <dbReference type="ARBA" id="ARBA00022833"/>
    </source>
</evidence>
<comment type="similarity">
    <text evidence="1 7">Belongs to the dwarfin/SMAD family.</text>
</comment>
<dbReference type="InterPro" id="IPR013790">
    <property type="entry name" value="Dwarfin"/>
</dbReference>
<dbReference type="InterPro" id="IPR036578">
    <property type="entry name" value="SMAD_MH1_sf"/>
</dbReference>
<evidence type="ECO:0000256" key="5">
    <source>
        <dbReference type="ARBA" id="ARBA00023163"/>
    </source>
</evidence>
<comment type="subcellular location">
    <subcellularLocation>
        <location evidence="7">Cytoplasm</location>
    </subcellularLocation>
    <subcellularLocation>
        <location evidence="7">Nucleus</location>
    </subcellularLocation>
</comment>
<dbReference type="GO" id="GO:0071144">
    <property type="term" value="C:heteromeric SMAD protein complex"/>
    <property type="evidence" value="ECO:0007669"/>
    <property type="project" value="TreeGrafter"/>
</dbReference>
<organism evidence="11 12">
    <name type="scientific">Ditylenchus dipsaci</name>
    <dbReference type="NCBI Taxonomy" id="166011"/>
    <lineage>
        <taxon>Eukaryota</taxon>
        <taxon>Metazoa</taxon>
        <taxon>Ecdysozoa</taxon>
        <taxon>Nematoda</taxon>
        <taxon>Chromadorea</taxon>
        <taxon>Rhabditida</taxon>
        <taxon>Tylenchina</taxon>
        <taxon>Tylenchomorpha</taxon>
        <taxon>Sphaerularioidea</taxon>
        <taxon>Anguinidae</taxon>
        <taxon>Anguininae</taxon>
        <taxon>Ditylenchus</taxon>
    </lineage>
</organism>
<evidence type="ECO:0000256" key="6">
    <source>
        <dbReference type="ARBA" id="ARBA00023242"/>
    </source>
</evidence>
<dbReference type="PROSITE" id="PS51075">
    <property type="entry name" value="MH1"/>
    <property type="match status" value="1"/>
</dbReference>
<proteinExistence type="inferred from homology"/>
<keyword evidence="2" id="KW-0479">Metal-binding</keyword>
<dbReference type="PROSITE" id="PS51076">
    <property type="entry name" value="MH2"/>
    <property type="match status" value="1"/>
</dbReference>
<dbReference type="GO" id="GO:0051239">
    <property type="term" value="P:regulation of multicellular organismal process"/>
    <property type="evidence" value="ECO:0007669"/>
    <property type="project" value="UniProtKB-ARBA"/>
</dbReference>
<keyword evidence="4 7" id="KW-0805">Transcription regulation</keyword>
<dbReference type="InterPro" id="IPR017855">
    <property type="entry name" value="SMAD-like_dom_sf"/>
</dbReference>
<dbReference type="GO" id="GO:0030154">
    <property type="term" value="P:cell differentiation"/>
    <property type="evidence" value="ECO:0007669"/>
    <property type="project" value="TreeGrafter"/>
</dbReference>
<evidence type="ECO:0000259" key="10">
    <source>
        <dbReference type="PROSITE" id="PS51076"/>
    </source>
</evidence>
<evidence type="ECO:0000256" key="8">
    <source>
        <dbReference type="SAM" id="MobiDB-lite"/>
    </source>
</evidence>
<dbReference type="Pfam" id="PF03165">
    <property type="entry name" value="MH1"/>
    <property type="match status" value="1"/>
</dbReference>
<dbReference type="SUPFAM" id="SSF49879">
    <property type="entry name" value="SMAD/FHA domain"/>
    <property type="match status" value="1"/>
</dbReference>
<evidence type="ECO:0000313" key="11">
    <source>
        <dbReference type="Proteomes" id="UP000887574"/>
    </source>
</evidence>
<keyword evidence="11" id="KW-1185">Reference proteome</keyword>
<dbReference type="Gene3D" id="3.90.520.10">
    <property type="entry name" value="SMAD MH1 domain"/>
    <property type="match status" value="1"/>
</dbReference>
<name>A0A915DBC1_9BILA</name>
<keyword evidence="3" id="KW-0862">Zinc</keyword>
<dbReference type="Gene3D" id="2.60.200.10">
    <property type="match status" value="1"/>
</dbReference>
<evidence type="ECO:0000256" key="7">
    <source>
        <dbReference type="RuleBase" id="RU361195"/>
    </source>
</evidence>
<evidence type="ECO:0000256" key="2">
    <source>
        <dbReference type="ARBA" id="ARBA00022723"/>
    </source>
</evidence>
<keyword evidence="5 7" id="KW-0804">Transcription</keyword>
<feature type="region of interest" description="Disordered" evidence="8">
    <location>
        <begin position="95"/>
        <end position="163"/>
    </location>
</feature>
<dbReference type="GO" id="GO:0050793">
    <property type="term" value="P:regulation of developmental process"/>
    <property type="evidence" value="ECO:0007669"/>
    <property type="project" value="UniProtKB-ARBA"/>
</dbReference>
<evidence type="ECO:0000256" key="1">
    <source>
        <dbReference type="ARBA" id="ARBA00005545"/>
    </source>
</evidence>
<protein>
    <recommendedName>
        <fullName evidence="7">Mothers against decapentaplegic homolog</fullName>
        <shortName evidence="7">MAD homolog</shortName>
        <shortName evidence="7">Mothers against DPP homolog</shortName>
    </recommendedName>
    <alternativeName>
        <fullName evidence="7">SMAD family member</fullName>
    </alternativeName>
</protein>
<dbReference type="SUPFAM" id="SSF56366">
    <property type="entry name" value="SMAD MH1 domain"/>
    <property type="match status" value="1"/>
</dbReference>
<dbReference type="WBParaSite" id="jg17837">
    <property type="protein sequence ID" value="jg17837"/>
    <property type="gene ID" value="jg17837"/>
</dbReference>
<dbReference type="GO" id="GO:0009653">
    <property type="term" value="P:anatomical structure morphogenesis"/>
    <property type="evidence" value="ECO:0007669"/>
    <property type="project" value="TreeGrafter"/>
</dbReference>
<dbReference type="GO" id="GO:0046872">
    <property type="term" value="F:metal ion binding"/>
    <property type="evidence" value="ECO:0007669"/>
    <property type="project" value="UniProtKB-KW"/>
</dbReference>
<evidence type="ECO:0000259" key="9">
    <source>
        <dbReference type="PROSITE" id="PS51075"/>
    </source>
</evidence>
<dbReference type="GO" id="GO:0009791">
    <property type="term" value="P:post-embryonic development"/>
    <property type="evidence" value="ECO:0007669"/>
    <property type="project" value="UniProtKB-ARBA"/>
</dbReference>
<dbReference type="SMART" id="SM00524">
    <property type="entry name" value="DWB"/>
    <property type="match status" value="1"/>
</dbReference>
<dbReference type="GO" id="GO:0070411">
    <property type="term" value="F:I-SMAD binding"/>
    <property type="evidence" value="ECO:0007669"/>
    <property type="project" value="TreeGrafter"/>
</dbReference>
<dbReference type="SMART" id="SM00523">
    <property type="entry name" value="DWA"/>
    <property type="match status" value="1"/>
</dbReference>
<evidence type="ECO:0000313" key="12">
    <source>
        <dbReference type="WBParaSite" id="jg17837"/>
    </source>
</evidence>
<feature type="domain" description="MH2" evidence="10">
    <location>
        <begin position="339"/>
        <end position="557"/>
    </location>
</feature>
<dbReference type="Proteomes" id="UP000887574">
    <property type="component" value="Unplaced"/>
</dbReference>
<dbReference type="PANTHER" id="PTHR13703">
    <property type="entry name" value="SMAD"/>
    <property type="match status" value="1"/>
</dbReference>
<dbReference type="GO" id="GO:0000981">
    <property type="term" value="F:DNA-binding transcription factor activity, RNA polymerase II-specific"/>
    <property type="evidence" value="ECO:0007669"/>
    <property type="project" value="TreeGrafter"/>
</dbReference>
<dbReference type="InterPro" id="IPR003619">
    <property type="entry name" value="MAD_homology1_Dwarfin-type"/>
</dbReference>
<keyword evidence="6 7" id="KW-0539">Nucleus</keyword>
<reference evidence="12" key="1">
    <citation type="submission" date="2022-11" db="UniProtKB">
        <authorList>
            <consortium name="WormBaseParasite"/>
        </authorList>
    </citation>
    <scope>IDENTIFICATION</scope>
</reference>
<dbReference type="Pfam" id="PF03166">
    <property type="entry name" value="MH2"/>
    <property type="match status" value="1"/>
</dbReference>
<keyword evidence="7" id="KW-0963">Cytoplasm</keyword>
<dbReference type="GO" id="GO:0000978">
    <property type="term" value="F:RNA polymerase II cis-regulatory region sequence-specific DNA binding"/>
    <property type="evidence" value="ECO:0007669"/>
    <property type="project" value="TreeGrafter"/>
</dbReference>
<feature type="compositionally biased region" description="Polar residues" evidence="8">
    <location>
        <begin position="114"/>
        <end position="146"/>
    </location>
</feature>
<dbReference type="GO" id="GO:0060395">
    <property type="term" value="P:SMAD protein signal transduction"/>
    <property type="evidence" value="ECO:0007669"/>
    <property type="project" value="TreeGrafter"/>
</dbReference>
<dbReference type="InterPro" id="IPR008984">
    <property type="entry name" value="SMAD_FHA_dom_sf"/>
</dbReference>
<dbReference type="AlphaFoldDB" id="A0A915DBC1"/>
<feature type="domain" description="MH1" evidence="9">
    <location>
        <begin position="1"/>
        <end position="72"/>
    </location>
</feature>
<dbReference type="GO" id="GO:0005737">
    <property type="term" value="C:cytoplasm"/>
    <property type="evidence" value="ECO:0007669"/>
    <property type="project" value="UniProtKB-SubCell"/>
</dbReference>
<accession>A0A915DBC1</accession>
<sequence>MHYYSQNFGWKLQVAGRKGFPHVVYSRIFRWPDLHKNELKHARHCASAFDLKSEQVCVNPYHYERMVNGGLNSVDLSGYPLDQLDNHSEAGGSIYAGMRNISGGSSVRPKSVNRGPSRSSQPNLMSPGTSIGTPKQKRNVQQQNPPRQKLGPTHPLDGSSSSSALQLPIAQNLGNSQSIQLPPLHIPEAERQYRQQQQNFQQYRQPLTDLASPAFGPQPSFNLPLDGFLPNFAVGGSALEDTQFTEPFANIHIDQTADGWAGPAALDVLDATISAPFKIDLESYSDEQLEKLLANNYDPGYVPRDIENLQPPQYVHGVEEFRKAYDKQQISDKPLCRNWCSLTYYEFDKKVGETFQVANDMPEVFIDGGLDPSATGRFCLGALTNIEREDTCDRCRKHIEKGIRLNVKGEGDVWLTVLTKSAVFVQSQYLDDLAGRKEPNHPHKFLQYTTVKIFDLNQCYEATKANLERLVAEKHNNSAISQQTNSAQQNSRENTNSSGIGVDELRRLCTIKISFIKGFGLSYPRKTIMESPCWIEIHLNRALQILDEVIQLLQMAE</sequence>
<dbReference type="InterPro" id="IPR013019">
    <property type="entry name" value="MAD_homology_MH1"/>
</dbReference>
<dbReference type="PANTHER" id="PTHR13703:SF45">
    <property type="entry name" value="MOTHERS AGAINST DECAPENTAPLEGIC HOMOLOG"/>
    <property type="match status" value="1"/>
</dbReference>
<dbReference type="InterPro" id="IPR001132">
    <property type="entry name" value="SMAD_dom_Dwarfin-type"/>
</dbReference>